<sequence>MELLKRNTSKWVALSLMGAMLMAQPVWAKDYEGHWAEVAIDKWSGYGVVKGMENGDFQPSSPVTRAELATFLNRTFQYTSSDAVRKYEDIEAGKWYSEAIAAVTNRGLMYTPGTKFEPSKPATREEVAYAIAKAYNLQPDTTAPTEFTDGKDISVWAKDAVQALAGQGYIKGNPDGSFKPQANITRAEVVTILENITPHMITKADTYATQLDGNVVVQASDVIFKDMTINGDVYLTEAIGEGKVRFDNVTVNGDIYVDGGQVTLSGTFNTVNLASTGAFDFTKGTMKKLVVTAENESIRLREKTVTDYLLIVADAKFNIEGVVKETSNQSADKLVVEEAGVFVGGNFVPVEVVGNEVVINLKDLSARTPGFDGMESLMIVTNKEGAYIQGTFGGTMKTNVPYTFRMADSALGIFEEMVDQVTANNSQLKNIADAVGISSDTVYAMLAENGTISIRHMLDQFYNVNLMVRQYTGASLPKEYTFKRQLRFENEPPVVLTIRLEVE</sequence>
<feature type="chain" id="PRO_5041272075" evidence="2">
    <location>
        <begin position="29"/>
        <end position="503"/>
    </location>
</feature>
<dbReference type="PANTHER" id="PTHR43308">
    <property type="entry name" value="OUTER MEMBRANE PROTEIN ALPHA-RELATED"/>
    <property type="match status" value="1"/>
</dbReference>
<reference evidence="4" key="1">
    <citation type="journal article" date="2023" name="Int. J. Syst. Evol. Microbiol.">
        <title>&lt;i&gt;Holtiella tumoricola&lt;/i&gt; gen. nov. sp. nov., isolated from a human clinical sample.</title>
        <authorList>
            <person name="Allen-Vercoe E."/>
            <person name="Daigneault M.C."/>
            <person name="Vancuren S.J."/>
            <person name="Cochrane K."/>
            <person name="O'Neal L.L."/>
            <person name="Sankaranarayanan K."/>
            <person name="Lawson P.A."/>
        </authorList>
    </citation>
    <scope>NUCLEOTIDE SEQUENCE</scope>
    <source>
        <strain evidence="4">CC70A</strain>
    </source>
</reference>
<name>A0AA42DQ39_9FIRM</name>
<keyword evidence="5" id="KW-1185">Reference proteome</keyword>
<keyword evidence="2" id="KW-0732">Signal</keyword>
<keyword evidence="1" id="KW-0677">Repeat</keyword>
<dbReference type="PANTHER" id="PTHR43308:SF5">
    <property type="entry name" value="S-LAYER PROTEIN _ PEPTIDOGLYCAN ENDO-BETA-N-ACETYLGLUCOSAMINIDASE"/>
    <property type="match status" value="1"/>
</dbReference>
<dbReference type="PROSITE" id="PS51272">
    <property type="entry name" value="SLH"/>
    <property type="match status" value="3"/>
</dbReference>
<evidence type="ECO:0000313" key="4">
    <source>
        <dbReference type="EMBL" id="MDA3733200.1"/>
    </source>
</evidence>
<dbReference type="AlphaFoldDB" id="A0AA42DQ39"/>
<dbReference type="Pfam" id="PF00395">
    <property type="entry name" value="SLH"/>
    <property type="match status" value="3"/>
</dbReference>
<evidence type="ECO:0000256" key="1">
    <source>
        <dbReference type="ARBA" id="ARBA00022737"/>
    </source>
</evidence>
<feature type="domain" description="SLH" evidence="3">
    <location>
        <begin position="23"/>
        <end position="86"/>
    </location>
</feature>
<dbReference type="InterPro" id="IPR051465">
    <property type="entry name" value="Cell_Envelope_Struct_Comp"/>
</dbReference>
<organism evidence="4 5">
    <name type="scientific">Holtiella tumoricola</name>
    <dbReference type="NCBI Taxonomy" id="3018743"/>
    <lineage>
        <taxon>Bacteria</taxon>
        <taxon>Bacillati</taxon>
        <taxon>Bacillota</taxon>
        <taxon>Clostridia</taxon>
        <taxon>Lachnospirales</taxon>
        <taxon>Cellulosilyticaceae</taxon>
        <taxon>Holtiella</taxon>
    </lineage>
</organism>
<proteinExistence type="predicted"/>
<comment type="caution">
    <text evidence="4">The sequence shown here is derived from an EMBL/GenBank/DDBJ whole genome shotgun (WGS) entry which is preliminary data.</text>
</comment>
<feature type="signal peptide" evidence="2">
    <location>
        <begin position="1"/>
        <end position="28"/>
    </location>
</feature>
<gene>
    <name evidence="4" type="ORF">PBV87_17115</name>
</gene>
<accession>A0AA42DQ39</accession>
<dbReference type="RefSeq" id="WP_271013086.1">
    <property type="nucleotide sequence ID" value="NZ_JAQIFT010000061.1"/>
</dbReference>
<evidence type="ECO:0000313" key="5">
    <source>
        <dbReference type="Proteomes" id="UP001169242"/>
    </source>
</evidence>
<protein>
    <submittedName>
        <fullName evidence="4">S-layer homology domain-containing protein</fullName>
    </submittedName>
</protein>
<feature type="domain" description="SLH" evidence="3">
    <location>
        <begin position="144"/>
        <end position="207"/>
    </location>
</feature>
<dbReference type="EMBL" id="JAQIFT010000061">
    <property type="protein sequence ID" value="MDA3733200.1"/>
    <property type="molecule type" value="Genomic_DNA"/>
</dbReference>
<dbReference type="InterPro" id="IPR001119">
    <property type="entry name" value="SLH_dom"/>
</dbReference>
<evidence type="ECO:0000256" key="2">
    <source>
        <dbReference type="SAM" id="SignalP"/>
    </source>
</evidence>
<evidence type="ECO:0000259" key="3">
    <source>
        <dbReference type="PROSITE" id="PS51272"/>
    </source>
</evidence>
<feature type="domain" description="SLH" evidence="3">
    <location>
        <begin position="87"/>
        <end position="143"/>
    </location>
</feature>
<dbReference type="Proteomes" id="UP001169242">
    <property type="component" value="Unassembled WGS sequence"/>
</dbReference>